<dbReference type="SUPFAM" id="SSF51621">
    <property type="entry name" value="Phosphoenolpyruvate/pyruvate domain"/>
    <property type="match status" value="1"/>
</dbReference>
<dbReference type="InterPro" id="IPR040442">
    <property type="entry name" value="Pyrv_kinase-like_dom_sf"/>
</dbReference>
<comment type="caution">
    <text evidence="1">The sequence shown here is derived from an EMBL/GenBank/DDBJ whole genome shotgun (WGS) entry which is preliminary data.</text>
</comment>
<dbReference type="AlphaFoldDB" id="A0ABD4WMN7"/>
<dbReference type="PANTHER" id="PTHR42905">
    <property type="entry name" value="PHOSPHOENOLPYRUVATE CARBOXYLASE"/>
    <property type="match status" value="1"/>
</dbReference>
<dbReference type="InterPro" id="IPR015813">
    <property type="entry name" value="Pyrv/PenolPyrv_kinase-like_dom"/>
</dbReference>
<accession>A0ABD4WMN7</accession>
<dbReference type="Pfam" id="PF13714">
    <property type="entry name" value="PEP_mutase"/>
    <property type="match status" value="1"/>
</dbReference>
<dbReference type="Gene3D" id="3.20.20.60">
    <property type="entry name" value="Phosphoenolpyruvate-binding domains"/>
    <property type="match status" value="1"/>
</dbReference>
<dbReference type="InterPro" id="IPR039556">
    <property type="entry name" value="ICL/PEPM"/>
</dbReference>
<protein>
    <submittedName>
        <fullName evidence="1">Isocitrate lyase/phosphoenolpyruvate mutase family protein</fullName>
    </submittedName>
</protein>
<evidence type="ECO:0000313" key="2">
    <source>
        <dbReference type="Proteomes" id="UP001213771"/>
    </source>
</evidence>
<sequence>MLNHENQLLKFQNFQQLHKESYAFVLPNAWDVISAKIFEKNGFPAVATTSAGIAMSLGYTDGEKIPFEQMLGAVKRIINSVNIPVSVDLESGYGRSTNEVVDNARQIILAGGIGINLEDGTGDLDSPILDVSLQVERISEIRLLSKSLKVPLFINARTDLYWLNIGDLDLRLQEAISRGKAYQKAGADCIFIPGLYDIESIKKVRQELSCPINLLSGPNLPSINTLSQVGIERISTGSAPFRATATLLQRITEDILYDNNFQRLMNDNMSYSAITELIGPPK</sequence>
<organism evidence="1 2">
    <name type="scientific">Priestia megaterium</name>
    <name type="common">Bacillus megaterium</name>
    <dbReference type="NCBI Taxonomy" id="1404"/>
    <lineage>
        <taxon>Bacteria</taxon>
        <taxon>Bacillati</taxon>
        <taxon>Bacillota</taxon>
        <taxon>Bacilli</taxon>
        <taxon>Bacillales</taxon>
        <taxon>Bacillaceae</taxon>
        <taxon>Priestia</taxon>
    </lineage>
</organism>
<evidence type="ECO:0000313" key="1">
    <source>
        <dbReference type="EMBL" id="MDD9781488.1"/>
    </source>
</evidence>
<dbReference type="EMBL" id="JARAOX010000123">
    <property type="protein sequence ID" value="MDD9781488.1"/>
    <property type="molecule type" value="Genomic_DNA"/>
</dbReference>
<dbReference type="Proteomes" id="UP001213771">
    <property type="component" value="Unassembled WGS sequence"/>
</dbReference>
<dbReference type="RefSeq" id="WP_274588590.1">
    <property type="nucleotide sequence ID" value="NZ_JARAOX010000123.1"/>
</dbReference>
<gene>
    <name evidence="1" type="ORF">PVE99_03585</name>
</gene>
<name>A0ABD4WMN7_PRIMG</name>
<reference evidence="1 2" key="1">
    <citation type="submission" date="2023-02" db="EMBL/GenBank/DDBJ databases">
        <authorList>
            <person name="Olszewska D."/>
        </authorList>
    </citation>
    <scope>NUCLEOTIDE SEQUENCE [LARGE SCALE GENOMIC DNA]</scope>
    <source>
        <strain evidence="1 2">FDU301</strain>
    </source>
</reference>
<keyword evidence="1" id="KW-0456">Lyase</keyword>
<proteinExistence type="predicted"/>
<dbReference type="CDD" id="cd00377">
    <property type="entry name" value="ICL_PEPM"/>
    <property type="match status" value="1"/>
</dbReference>
<dbReference type="PANTHER" id="PTHR42905:SF16">
    <property type="entry name" value="CARBOXYPHOSPHONOENOLPYRUVATE PHOSPHONOMUTASE-LIKE PROTEIN (AFU_ORTHOLOGUE AFUA_5G07230)"/>
    <property type="match status" value="1"/>
</dbReference>
<dbReference type="GO" id="GO:0016829">
    <property type="term" value="F:lyase activity"/>
    <property type="evidence" value="ECO:0007669"/>
    <property type="project" value="UniProtKB-KW"/>
</dbReference>